<evidence type="ECO:0008006" key="7">
    <source>
        <dbReference type="Google" id="ProtNLM"/>
    </source>
</evidence>
<dbReference type="SUPFAM" id="SSF51735">
    <property type="entry name" value="NAD(P)-binding Rossmann-fold domains"/>
    <property type="match status" value="2"/>
</dbReference>
<dbReference type="PANTHER" id="PTHR43439:SF2">
    <property type="entry name" value="ENZYME, PUTATIVE (JCVI)-RELATED"/>
    <property type="match status" value="1"/>
</dbReference>
<feature type="domain" description="Thioester reductase (TE)" evidence="4">
    <location>
        <begin position="1780"/>
        <end position="2018"/>
    </location>
</feature>
<dbReference type="InterPro" id="IPR036291">
    <property type="entry name" value="NAD(P)-bd_dom_sf"/>
</dbReference>
<dbReference type="InParanoid" id="A0A409WPU4"/>
<dbReference type="Pfam" id="PF07993">
    <property type="entry name" value="NAD_binding_4"/>
    <property type="match status" value="2"/>
</dbReference>
<keyword evidence="1" id="KW-0596">Phosphopantetheine</keyword>
<evidence type="ECO:0000256" key="1">
    <source>
        <dbReference type="ARBA" id="ARBA00022450"/>
    </source>
</evidence>
<accession>A0A409WPU4</accession>
<keyword evidence="2" id="KW-0597">Phosphoprotein</keyword>
<dbReference type="InterPro" id="IPR042099">
    <property type="entry name" value="ANL_N_sf"/>
</dbReference>
<evidence type="ECO:0000313" key="6">
    <source>
        <dbReference type="Proteomes" id="UP000283269"/>
    </source>
</evidence>
<dbReference type="InterPro" id="IPR051414">
    <property type="entry name" value="Adenylate-forming_Reductase"/>
</dbReference>
<dbReference type="Pfam" id="PF23562">
    <property type="entry name" value="AMP-binding_C_3"/>
    <property type="match status" value="2"/>
</dbReference>
<dbReference type="InterPro" id="IPR013120">
    <property type="entry name" value="FAR_NAD-bd"/>
</dbReference>
<dbReference type="Proteomes" id="UP000283269">
    <property type="component" value="Unassembled WGS sequence"/>
</dbReference>
<gene>
    <name evidence="5" type="ORF">CVT25_001540</name>
</gene>
<evidence type="ECO:0000313" key="5">
    <source>
        <dbReference type="EMBL" id="PPQ80510.1"/>
    </source>
</evidence>
<dbReference type="PROSITE" id="PS00455">
    <property type="entry name" value="AMP_BINDING"/>
    <property type="match status" value="2"/>
</dbReference>
<evidence type="ECO:0000259" key="3">
    <source>
        <dbReference type="Pfam" id="PF00501"/>
    </source>
</evidence>
<protein>
    <recommendedName>
        <fullName evidence="7">Carrier domain-containing protein</fullName>
    </recommendedName>
</protein>
<dbReference type="OrthoDB" id="429813at2759"/>
<feature type="domain" description="AMP-dependent synthetase/ligase" evidence="3">
    <location>
        <begin position="1110"/>
        <end position="1435"/>
    </location>
</feature>
<proteinExistence type="predicted"/>
<reference evidence="5 6" key="1">
    <citation type="journal article" date="2018" name="Evol. Lett.">
        <title>Horizontal gene cluster transfer increased hallucinogenic mushroom diversity.</title>
        <authorList>
            <person name="Reynolds H.T."/>
            <person name="Vijayakumar V."/>
            <person name="Gluck-Thaler E."/>
            <person name="Korotkin H.B."/>
            <person name="Matheny P.B."/>
            <person name="Slot J.C."/>
        </authorList>
    </citation>
    <scope>NUCLEOTIDE SEQUENCE [LARGE SCALE GENOMIC DNA]</scope>
    <source>
        <strain evidence="5 6">2631</strain>
    </source>
</reference>
<dbReference type="Gene3D" id="3.40.50.12780">
    <property type="entry name" value="N-terminal domain of ligase-like"/>
    <property type="match status" value="2"/>
</dbReference>
<dbReference type="EMBL" id="NHYD01003323">
    <property type="protein sequence ID" value="PPQ80510.1"/>
    <property type="molecule type" value="Genomic_DNA"/>
</dbReference>
<sequence>MESRVFPPVDGSVTLPETLDFHIKHNTYAPVYVFAEDGKVDATHISYLEFGRAADRVAHHVRPGRNGLDGQVVAFVALSDTLLYQAMTMGILRAGLIPYPMSPRNTGAAILKLMKDTSCHRLITTQETLRPLIDDIKSEISSSDPNYVLSIEEVPPLRQIFPRMGQETLEDPFERYTKGLRPPLDNVMMYLHSSGSTGLPKTIPQTFRSMVHWASLSAVMDNRRPGLKMGGMALPAFHTLGIIVHLLCGLYAMQPIGLYPPIATTPKLLPISPTPGNILDHLTRSGCNGLMIIPALLQIWGQDKAAVQILANLKYVGFSGGSMPSRLGNFMTDAGVYITPVYGATEFGAPSRFFRREGDEKDWEYVEFPASDNARWDSQGDGTFELQFLSSEKHQMSVENLPDARGYATSDIWVPHPTKPYFWKIVGRKDDVIVHTSGEKTVPAPMEDILMSSPYIMGTIMFGRERNQAGVLIELKPSYAIDPTNEDDLIATRNALWPIVEEANKVAPAFSRIFKEMILITSPNKPLPRAGKGTVMRKAALAEYAEEIDAIYAEVDVTVESEGLEPPSSWDFDSTVIWLQEQVEDIHSGDSFSVSDDLFVQGMDSLGATILRRRIVSAMTSEKTLKAAQLVSQTTIYTHASIEKLAAFLVGVIADPESFVLTSNRTDAIDSMISKYSIGLSETIASSSGLGSAVRPAGDDVVVLLTGSTGNLGAQILESLLHDPRVKTVYTLDRPSHGSKSLRNRQVGRFLDKGLNASLLNSPRLVSLECEASHRNLGLDASVYNELRNSVTTIIHNAWKLDFNLSLSSFEPNVQATRNLIDFARSSPYAASLKFLFTSSISSAYSWDKTQGSYPEDIVMESRYAVGNGYGESKYISERVSTFWRSVFTALTWNGQITGGSPNGAWSTSDWVPILVKSSIRMNALPDAVGVTSWLPMHAVSQAILDVAWSDEALPPALNLVHPRPASWKSVISSINEAVVQEGVVPSSLPVVSFGEWFSLLEKMSACSSEQVLRDIPAIKLLDFFRSSANIDNALREEGVESGETGGLATFATDKMASISKTVDTLTSIGQKDAVIVPDIPTMDPLVLPPRNGSMTLSEAVDFHIEHNTYRPAYVFSEDGKPDVTNISYLEFGRAADRVAQHLRPGRGGPDRQVIAFVALSDSLLYLVVIVGILRAGLIPYPMSPRNTAAAIVKLLKETSCHRFLTTQQTLRPLINDVKAELSSSETAYDLAIEEVPQLQDIFPKLGQEKLEDPFEPYPKSARPPLDDVAMYLHSSGSTGMPKTIAQTTRIMMQWSSFPSITDCKSRMAAMALPSFHTMGIMVQVLIGYFAVQPICLYPPVVTTPTGQPMIPSPDNLMDHIKRTGAKGLVIVPALLQIWAKDKDALRVLCNLDFVIYSGGGLPSKLGDFLTESGVYLSAVYGTTEFGAPTYFYRRKEDSKEWDYLEFSDLTKTRWDPQGDGTFELQILNCDTHRVAVENLPDVKGYSSSDLWIPHPTKPHLWKIVGRKDDVIIHTSGEKTVPAPMENILMSSPYIMSTVMFGREREQAGVLVELKPAFAIDPSNEEELIKMRNTLWPIVEEANKVAPAFSRIFKEMILITSPQKPLPRAGKGTVMRKAATAIYAPEIDAIYAQVNATADSERVVPPSSWDLESTIAWLKNQVEEIRSGQTISVTGDFFHQGVDSLGATILRRRIVSAMKTEQTQKASQLVSQSTIYNNSSVEKLAKFLVGIITDPDTFVLNSNRADAIDLMISKFTTGLSEPIQSDPAVKASSDGAVVLLTGSTGNLGAQILEALLRDPRVSLVYTLNRPSSGSKSLKNRHVERFSDKSLDIDLLESPRLVSLEGDASQKNLGLGVNVYEQLRTSITTIIHNAWKLDFNQSLSSFEPNVQGTRNLIDLARSSRFGSSVKFLFTSSVSSAYSWDKTQGPYPEEVVTDSRYAVGIGYGESKYVSERILAQSGLQATSFRIGQITGGAPNGAWATSDWIPILVKSSIHLGALPSAFGVASWLPMHAVSQAILDVAWSSEPSPPALNLVHPRPVSWHSIFSSINEELVRQGILPAGLPLVSFQEWFSLLNKKSASSSEEVLKDIPAIKLLDFFRLNANMDETLRKQGIANVESGGLATFSTERISSISKTVETLPSLGQVDASLWIKYWKNVNFF</sequence>
<dbReference type="InterPro" id="IPR020845">
    <property type="entry name" value="AMP-binding_CS"/>
</dbReference>
<dbReference type="STRING" id="93625.A0A409WPU4"/>
<organism evidence="5 6">
    <name type="scientific">Psilocybe cyanescens</name>
    <dbReference type="NCBI Taxonomy" id="93625"/>
    <lineage>
        <taxon>Eukaryota</taxon>
        <taxon>Fungi</taxon>
        <taxon>Dikarya</taxon>
        <taxon>Basidiomycota</taxon>
        <taxon>Agaricomycotina</taxon>
        <taxon>Agaricomycetes</taxon>
        <taxon>Agaricomycetidae</taxon>
        <taxon>Agaricales</taxon>
        <taxon>Agaricineae</taxon>
        <taxon>Strophariaceae</taxon>
        <taxon>Psilocybe</taxon>
    </lineage>
</organism>
<feature type="domain" description="AMP-dependent synthetase/ligase" evidence="3">
    <location>
        <begin position="34"/>
        <end position="360"/>
    </location>
</feature>
<name>A0A409WPU4_PSICY</name>
<comment type="caution">
    <text evidence="5">The sequence shown here is derived from an EMBL/GenBank/DDBJ whole genome shotgun (WGS) entry which is preliminary data.</text>
</comment>
<dbReference type="InterPro" id="IPR000873">
    <property type="entry name" value="AMP-dep_synth/lig_dom"/>
</dbReference>
<dbReference type="Pfam" id="PF00501">
    <property type="entry name" value="AMP-binding"/>
    <property type="match status" value="2"/>
</dbReference>
<dbReference type="PANTHER" id="PTHR43439">
    <property type="entry name" value="PHENYLACETATE-COENZYME A LIGASE"/>
    <property type="match status" value="1"/>
</dbReference>
<dbReference type="SUPFAM" id="SSF56801">
    <property type="entry name" value="Acetyl-CoA synthetase-like"/>
    <property type="match status" value="2"/>
</dbReference>
<dbReference type="Gene3D" id="3.40.50.720">
    <property type="entry name" value="NAD(P)-binding Rossmann-like Domain"/>
    <property type="match status" value="2"/>
</dbReference>
<evidence type="ECO:0000259" key="4">
    <source>
        <dbReference type="Pfam" id="PF07993"/>
    </source>
</evidence>
<evidence type="ECO:0000256" key="2">
    <source>
        <dbReference type="ARBA" id="ARBA00022553"/>
    </source>
</evidence>
<keyword evidence="6" id="KW-1185">Reference proteome</keyword>
<feature type="domain" description="Thioester reductase (TE)" evidence="4">
    <location>
        <begin position="705"/>
        <end position="943"/>
    </location>
</feature>